<dbReference type="EMBL" id="AP025226">
    <property type="protein sequence ID" value="BDB97296.1"/>
    <property type="molecule type" value="Genomic_DNA"/>
</dbReference>
<proteinExistence type="predicted"/>
<dbReference type="AlphaFoldDB" id="A0AAQ4CNB5"/>
<organism evidence="1 2">
    <name type="scientific">Saccharolobus caldissimus</name>
    <dbReference type="NCBI Taxonomy" id="1702097"/>
    <lineage>
        <taxon>Archaea</taxon>
        <taxon>Thermoproteota</taxon>
        <taxon>Thermoprotei</taxon>
        <taxon>Sulfolobales</taxon>
        <taxon>Sulfolobaceae</taxon>
        <taxon>Saccharolobus</taxon>
    </lineage>
</organism>
<name>A0AAQ4CNB5_9CREN</name>
<protein>
    <submittedName>
        <fullName evidence="1">Uncharacterized protein</fullName>
    </submittedName>
</protein>
<reference evidence="1 2" key="1">
    <citation type="journal article" date="2022" name="Microbiol. Resour. Announc.">
        <title>Complete Genome Sequence of the Hyperthermophilic and Acidophilic Archaeon Saccharolobus caldissimus Strain HS-3T.</title>
        <authorList>
            <person name="Sakai H.D."/>
            <person name="Kurosawa N."/>
        </authorList>
    </citation>
    <scope>NUCLEOTIDE SEQUENCE [LARGE SCALE GENOMIC DNA]</scope>
    <source>
        <strain evidence="1 2">JCM32116</strain>
    </source>
</reference>
<dbReference type="Proteomes" id="UP001319921">
    <property type="component" value="Chromosome"/>
</dbReference>
<accession>A0AAQ4CNB5</accession>
<gene>
    <name evidence="1" type="ORF">SACC_03130</name>
</gene>
<evidence type="ECO:0000313" key="1">
    <source>
        <dbReference type="EMBL" id="BDB97296.1"/>
    </source>
</evidence>
<keyword evidence="2" id="KW-1185">Reference proteome</keyword>
<evidence type="ECO:0000313" key="2">
    <source>
        <dbReference type="Proteomes" id="UP001319921"/>
    </source>
</evidence>
<sequence>MKMASANQKFYAIVKAYDFEIETRLHDHISSAVDEAIDRIKRILQQEGVKGRKINAIIEVFAKDEKASNLIESIKARIIV</sequence>
<dbReference type="KEGG" id="scas:SACC_03130"/>